<feature type="signal peptide" evidence="1">
    <location>
        <begin position="1"/>
        <end position="22"/>
    </location>
</feature>
<organism evidence="2 3">
    <name type="scientific">Nocardiopsis sinuspersici</name>
    <dbReference type="NCBI Taxonomy" id="501010"/>
    <lineage>
        <taxon>Bacteria</taxon>
        <taxon>Bacillati</taxon>
        <taxon>Actinomycetota</taxon>
        <taxon>Actinomycetes</taxon>
        <taxon>Streptosporangiales</taxon>
        <taxon>Nocardiopsidaceae</taxon>
        <taxon>Nocardiopsis</taxon>
    </lineage>
</organism>
<gene>
    <name evidence="2" type="ORF">NOSIN_09225</name>
</gene>
<proteinExistence type="predicted"/>
<keyword evidence="3" id="KW-1185">Reference proteome</keyword>
<evidence type="ECO:0000313" key="3">
    <source>
        <dbReference type="Proteomes" id="UP000189004"/>
    </source>
</evidence>
<evidence type="ECO:0008006" key="4">
    <source>
        <dbReference type="Google" id="ProtNLM"/>
    </source>
</evidence>
<protein>
    <recommendedName>
        <fullName evidence="4">Peptidase inhibitor family I36</fullName>
    </recommendedName>
</protein>
<dbReference type="Pfam" id="PF03995">
    <property type="entry name" value="Inhibitor_I36"/>
    <property type="match status" value="1"/>
</dbReference>
<accession>A0A1V3BZY9</accession>
<sequence length="136" mass="14766">MARREISFTALGIALLSSLALAAPAAADTTRAEALTTSNSCGIDHICMYEDPGYQGSEYIAMYATSPSNSGSLVDIGGWDGDNEISSVANRTGFHIWMYDNDNGTGYMGCVSPGQWIPELWRDNEMESFRFADSCR</sequence>
<dbReference type="RefSeq" id="WP_170293586.1">
    <property type="nucleotide sequence ID" value="NZ_MCOK01000001.1"/>
</dbReference>
<evidence type="ECO:0000256" key="1">
    <source>
        <dbReference type="SAM" id="SignalP"/>
    </source>
</evidence>
<evidence type="ECO:0000313" key="2">
    <source>
        <dbReference type="EMBL" id="OOC53963.1"/>
    </source>
</evidence>
<dbReference type="SUPFAM" id="SSF49695">
    <property type="entry name" value="gamma-Crystallin-like"/>
    <property type="match status" value="1"/>
</dbReference>
<reference evidence="3" key="1">
    <citation type="submission" date="2016-08" db="EMBL/GenBank/DDBJ databases">
        <authorList>
            <person name="Tokovenko B."/>
            <person name="Kalinowski J."/>
        </authorList>
    </citation>
    <scope>NUCLEOTIDE SEQUENCE [LARGE SCALE GENOMIC DNA]</scope>
    <source>
        <strain evidence="3">UTMC102</strain>
    </source>
</reference>
<dbReference type="AlphaFoldDB" id="A0A1V3BZY9"/>
<name>A0A1V3BZY9_9ACTN</name>
<dbReference type="Proteomes" id="UP000189004">
    <property type="component" value="Unassembled WGS sequence"/>
</dbReference>
<dbReference type="Gene3D" id="2.60.20.10">
    <property type="entry name" value="Crystallins"/>
    <property type="match status" value="1"/>
</dbReference>
<dbReference type="EMBL" id="MCOK01000001">
    <property type="protein sequence ID" value="OOC53963.1"/>
    <property type="molecule type" value="Genomic_DNA"/>
</dbReference>
<dbReference type="InterPro" id="IPR011024">
    <property type="entry name" value="G_crystallin-like"/>
</dbReference>
<keyword evidence="1" id="KW-0732">Signal</keyword>
<comment type="caution">
    <text evidence="2">The sequence shown here is derived from an EMBL/GenBank/DDBJ whole genome shotgun (WGS) entry which is preliminary data.</text>
</comment>
<feature type="chain" id="PRO_5038665278" description="Peptidase inhibitor family I36" evidence="1">
    <location>
        <begin position="23"/>
        <end position="136"/>
    </location>
</feature>